<keyword evidence="1" id="KW-1133">Transmembrane helix</keyword>
<protein>
    <recommendedName>
        <fullName evidence="4">Helicase C-terminal domain-containing protein</fullName>
    </recommendedName>
</protein>
<keyword evidence="3" id="KW-1185">Reference proteome</keyword>
<accession>A0ABU3YD16</accession>
<evidence type="ECO:0000313" key="2">
    <source>
        <dbReference type="EMBL" id="MDV3459209.1"/>
    </source>
</evidence>
<dbReference type="Gene3D" id="3.40.50.300">
    <property type="entry name" value="P-loop containing nucleotide triphosphate hydrolases"/>
    <property type="match status" value="1"/>
</dbReference>
<keyword evidence="1" id="KW-0812">Transmembrane</keyword>
<proteinExistence type="predicted"/>
<evidence type="ECO:0000313" key="3">
    <source>
        <dbReference type="Proteomes" id="UP001273531"/>
    </source>
</evidence>
<gene>
    <name evidence="2" type="ORF">RZN05_19590</name>
</gene>
<keyword evidence="1" id="KW-0472">Membrane</keyword>
<evidence type="ECO:0000256" key="1">
    <source>
        <dbReference type="SAM" id="Phobius"/>
    </source>
</evidence>
<organism evidence="2 3">
    <name type="scientific">Sphingomonas agrestis</name>
    <dbReference type="NCBI Taxonomy" id="3080540"/>
    <lineage>
        <taxon>Bacteria</taxon>
        <taxon>Pseudomonadati</taxon>
        <taxon>Pseudomonadota</taxon>
        <taxon>Alphaproteobacteria</taxon>
        <taxon>Sphingomonadales</taxon>
        <taxon>Sphingomonadaceae</taxon>
        <taxon>Sphingomonas</taxon>
    </lineage>
</organism>
<dbReference type="RefSeq" id="WP_317228363.1">
    <property type="nucleotide sequence ID" value="NZ_JAWJEJ010000002.1"/>
</dbReference>
<evidence type="ECO:0008006" key="4">
    <source>
        <dbReference type="Google" id="ProtNLM"/>
    </source>
</evidence>
<reference evidence="2 3" key="1">
    <citation type="submission" date="2023-10" db="EMBL/GenBank/DDBJ databases">
        <title>Sphingomonas sp. HF-S4 16S ribosomal RNA gene Genome sequencing and assembly.</title>
        <authorList>
            <person name="Lee H."/>
        </authorList>
    </citation>
    <scope>NUCLEOTIDE SEQUENCE [LARGE SCALE GENOMIC DNA]</scope>
    <source>
        <strain evidence="2 3">HF-S4</strain>
    </source>
</reference>
<comment type="caution">
    <text evidence="2">The sequence shown here is derived from an EMBL/GenBank/DDBJ whole genome shotgun (WGS) entry which is preliminary data.</text>
</comment>
<dbReference type="InterPro" id="IPR027417">
    <property type="entry name" value="P-loop_NTPase"/>
</dbReference>
<dbReference type="Proteomes" id="UP001273531">
    <property type="component" value="Unassembled WGS sequence"/>
</dbReference>
<feature type="transmembrane region" description="Helical" evidence="1">
    <location>
        <begin position="373"/>
        <end position="395"/>
    </location>
</feature>
<name>A0ABU3YD16_9SPHN</name>
<dbReference type="EMBL" id="JAWJEJ010000002">
    <property type="protein sequence ID" value="MDV3459209.1"/>
    <property type="molecule type" value="Genomic_DNA"/>
</dbReference>
<dbReference type="SUPFAM" id="SSF52540">
    <property type="entry name" value="P-loop containing nucleoside triphosphate hydrolases"/>
    <property type="match status" value="1"/>
</dbReference>
<sequence length="563" mass="61974">MLYDPRSKSVLGDERWRALRRELDGLGVIENERVTLRETKAIFTAVAGSVAKVDSVVEIARAEVDALGDDLRLVILSDRVRANELPRRVDEPFSPTKLGVVPIFEALRRAKIMPDALAVLTGKLVVLPKAVLPAFDTEPTAMRIDLARLNRRALPGCPEHVSLEAQGEIGHALVTVVTRLFQSGAIRVLVGTQALLGEGWDAPAINSLILASNAGSYMLSNQMRGRAIRIDPNTPGKVAAIWHLATVFPGASGDPAMQEGDIALLARRFEAFEGITNGSSLTVESGIDRLGLNLVASPETENARTLARVRDREGVAAKWRTSLGGATERSHVRRIAEARYAPRALAWHDTLHALVVSGVSGGALSGTGVVRQFIGAGSWVTLLMIFLGATFLYSLPKLSRAMMLWRRNGSLERSLRQVGEALVASLHHAGALSRDETDYEILVQPTLTGRYEVIIDGATRAEERAFLDALAEVLGPVQNPRYLLVRESRLWRVRRGDYHAVPTLLGARKERAEHFLHHWRQRVGPSRLVYTRTGDGRRTLLRARVNSFAAGMQRFLQRRSVWM</sequence>